<accession>A0A4Y3N8F5</accession>
<dbReference type="InterPro" id="IPR003115">
    <property type="entry name" value="ParB_N"/>
</dbReference>
<proteinExistence type="predicted"/>
<dbReference type="OrthoDB" id="4828114at2"/>
<dbReference type="EMBL" id="BJMD01000005">
    <property type="protein sequence ID" value="GEB18184.1"/>
    <property type="molecule type" value="Genomic_DNA"/>
</dbReference>
<dbReference type="Proteomes" id="UP000317715">
    <property type="component" value="Unassembled WGS sequence"/>
</dbReference>
<dbReference type="RefSeq" id="WP_141282118.1">
    <property type="nucleotide sequence ID" value="NZ_BAAAWK010000001.1"/>
</dbReference>
<dbReference type="Pfam" id="PF02195">
    <property type="entry name" value="ParB_N"/>
    <property type="match status" value="1"/>
</dbReference>
<dbReference type="Gene3D" id="3.90.1530.30">
    <property type="match status" value="1"/>
</dbReference>
<evidence type="ECO:0000313" key="3">
    <source>
        <dbReference type="Proteomes" id="UP000317715"/>
    </source>
</evidence>
<gene>
    <name evidence="2" type="ORF">AAU01_09390</name>
</gene>
<name>A0A4Y3N8F5_PAEAU</name>
<sequence>MTAPAIYADMELPLQHLLLDPNNFRFQDEPGFVLADEGRFAEKSVQDRAYRRIRTENITELKNSILANGFLTVERLVVRKYGDGASYLVVEGNRRLAALRWIKEDHDAGVNVRSDVLEVLDRVPVVSIEAEAGNGDYLAIMGVRHVGGIKQWGGYQRAKLVTDLRDEYGFDTQEVASRLGMSPQEVNRRYRAFKALQQMRNDEEYMDLASSSMYPIFHEALAIPAVRTWLSWDDRSLRFTDEDQLHVFYSLITESTLGSDEEGSDVRGPKLPSYTQVRELRNILPNPDARQILLDPDRSFADALGVSKAEELSRTWRSQVSEAITVMNQISALELAKMKSQDLDVVRRVQQTASDVLQTYAKLAVD</sequence>
<feature type="domain" description="ParB-like N-terminal" evidence="1">
    <location>
        <begin position="51"/>
        <end position="103"/>
    </location>
</feature>
<comment type="caution">
    <text evidence="2">The sequence shown here is derived from an EMBL/GenBank/DDBJ whole genome shotgun (WGS) entry which is preliminary data.</text>
</comment>
<dbReference type="AlphaFoldDB" id="A0A4Y3N8F5"/>
<protein>
    <recommendedName>
        <fullName evidence="1">ParB-like N-terminal domain-containing protein</fullName>
    </recommendedName>
</protein>
<dbReference type="InterPro" id="IPR036086">
    <property type="entry name" value="ParB/Sulfiredoxin_sf"/>
</dbReference>
<evidence type="ECO:0000313" key="2">
    <source>
        <dbReference type="EMBL" id="GEB18184.1"/>
    </source>
</evidence>
<organism evidence="2 3">
    <name type="scientific">Paenarthrobacter aurescens</name>
    <name type="common">Arthrobacter aurescens</name>
    <dbReference type="NCBI Taxonomy" id="43663"/>
    <lineage>
        <taxon>Bacteria</taxon>
        <taxon>Bacillati</taxon>
        <taxon>Actinomycetota</taxon>
        <taxon>Actinomycetes</taxon>
        <taxon>Micrococcales</taxon>
        <taxon>Micrococcaceae</taxon>
        <taxon>Paenarthrobacter</taxon>
    </lineage>
</organism>
<keyword evidence="3" id="KW-1185">Reference proteome</keyword>
<evidence type="ECO:0000259" key="1">
    <source>
        <dbReference type="Pfam" id="PF02195"/>
    </source>
</evidence>
<reference evidence="2 3" key="1">
    <citation type="submission" date="2019-06" db="EMBL/GenBank/DDBJ databases">
        <title>Whole genome shotgun sequence of Paenarthrobacter aurescens NBRC 12136.</title>
        <authorList>
            <person name="Hosoyama A."/>
            <person name="Uohara A."/>
            <person name="Ohji S."/>
            <person name="Ichikawa N."/>
        </authorList>
    </citation>
    <scope>NUCLEOTIDE SEQUENCE [LARGE SCALE GENOMIC DNA]</scope>
    <source>
        <strain evidence="2 3">NBRC 12136</strain>
    </source>
</reference>
<dbReference type="SUPFAM" id="SSF110849">
    <property type="entry name" value="ParB/Sulfiredoxin"/>
    <property type="match status" value="1"/>
</dbReference>
<dbReference type="GeneID" id="97300784"/>